<reference evidence="3" key="1">
    <citation type="submission" date="2025-08" db="UniProtKB">
        <authorList>
            <consortium name="Ensembl"/>
        </authorList>
    </citation>
    <scope>IDENTIFICATION</scope>
</reference>
<protein>
    <submittedName>
        <fullName evidence="3">Shieldin complex subunit 2</fullName>
    </submittedName>
</protein>
<dbReference type="PANTHER" id="PTHR14495:SF2">
    <property type="entry name" value="SHIELDIN COMPLEX SUBUNIT 2"/>
    <property type="match status" value="1"/>
</dbReference>
<sequence length="257" mass="29060">MLFCLILAWRDEAEGTSRVGGVLKAILNVEQGDGLQGAVVLWGAALSWLQRLERNKDAVWEFRLLLVRQDVTSGLLELHSTPWSSCQPLFPDDSRCKEFYNTVRSQRTASSFEIDLSTLLSQKYSELETDENSIYRPCYPCLCLYIYFLNMTCLCRPVVLTVRAGDDQICVQVPPALVQRILLNTPPDKLHKTIAPASEVRCIQVVANRISSILTPMKNPFLLTVRSHFQCDDNSIPVIQNFLILDFSSCSSVIYHV</sequence>
<reference evidence="3" key="2">
    <citation type="submission" date="2025-09" db="UniProtKB">
        <authorList>
            <consortium name="Ensembl"/>
        </authorList>
    </citation>
    <scope>IDENTIFICATION</scope>
</reference>
<accession>A0A672SJJ5</accession>
<dbReference type="InParanoid" id="A0A672SJJ5"/>
<evidence type="ECO:0000259" key="2">
    <source>
        <dbReference type="Pfam" id="PF22779"/>
    </source>
</evidence>
<dbReference type="OMA" id="LELHTMP"/>
<evidence type="ECO:0000259" key="1">
    <source>
        <dbReference type="Pfam" id="PF15793"/>
    </source>
</evidence>
<keyword evidence="4" id="KW-1185">Reference proteome</keyword>
<dbReference type="GO" id="GO:0005634">
    <property type="term" value="C:nucleus"/>
    <property type="evidence" value="ECO:0007669"/>
    <property type="project" value="TreeGrafter"/>
</dbReference>
<dbReference type="AlphaFoldDB" id="A0A672SJJ5"/>
<evidence type="ECO:0000313" key="4">
    <source>
        <dbReference type="Proteomes" id="UP000472262"/>
    </source>
</evidence>
<dbReference type="Proteomes" id="UP000472262">
    <property type="component" value="Unassembled WGS sequence"/>
</dbReference>
<dbReference type="PANTHER" id="PTHR14495">
    <property type="entry name" value="SHIELDIN COMPLEX SUBUNIT 2"/>
    <property type="match status" value="1"/>
</dbReference>
<dbReference type="Pfam" id="PF22779">
    <property type="entry name" value="OB_SHLD2_2nd"/>
    <property type="match status" value="1"/>
</dbReference>
<dbReference type="InterPro" id="IPR031589">
    <property type="entry name" value="SHLD2_C"/>
</dbReference>
<feature type="domain" description="Shieldin complex subunit 2 second OB fold" evidence="2">
    <location>
        <begin position="12"/>
        <end position="74"/>
    </location>
</feature>
<evidence type="ECO:0000313" key="3">
    <source>
        <dbReference type="Ensembl" id="ENSSGRP00000101205.1"/>
    </source>
</evidence>
<dbReference type="Pfam" id="PF15793">
    <property type="entry name" value="SHLD2_C"/>
    <property type="match status" value="1"/>
</dbReference>
<proteinExistence type="predicted"/>
<dbReference type="GO" id="GO:0035861">
    <property type="term" value="C:site of double-strand break"/>
    <property type="evidence" value="ECO:0007669"/>
    <property type="project" value="TreeGrafter"/>
</dbReference>
<organism evidence="3 4">
    <name type="scientific">Sinocyclocheilus grahami</name>
    <name type="common">Dianchi golden-line fish</name>
    <name type="synonym">Barbus grahami</name>
    <dbReference type="NCBI Taxonomy" id="75366"/>
    <lineage>
        <taxon>Eukaryota</taxon>
        <taxon>Metazoa</taxon>
        <taxon>Chordata</taxon>
        <taxon>Craniata</taxon>
        <taxon>Vertebrata</taxon>
        <taxon>Euteleostomi</taxon>
        <taxon>Actinopterygii</taxon>
        <taxon>Neopterygii</taxon>
        <taxon>Teleostei</taxon>
        <taxon>Ostariophysi</taxon>
        <taxon>Cypriniformes</taxon>
        <taxon>Cyprinidae</taxon>
        <taxon>Cyprininae</taxon>
        <taxon>Sinocyclocheilus</taxon>
    </lineage>
</organism>
<name>A0A672SJJ5_SINGR</name>
<dbReference type="GO" id="GO:0010569">
    <property type="term" value="P:regulation of double-strand break repair via homologous recombination"/>
    <property type="evidence" value="ECO:0007669"/>
    <property type="project" value="TreeGrafter"/>
</dbReference>
<dbReference type="Ensembl" id="ENSSGRT00000107627.1">
    <property type="protein sequence ID" value="ENSSGRP00000101205.1"/>
    <property type="gene ID" value="ENSSGRG00000050346.1"/>
</dbReference>
<feature type="domain" description="Shieldin complex subunit 2 C-terminal" evidence="1">
    <location>
        <begin position="125"/>
        <end position="247"/>
    </location>
</feature>
<dbReference type="InterPro" id="IPR029715">
    <property type="entry name" value="FAM35A"/>
</dbReference>
<dbReference type="InterPro" id="IPR053944">
    <property type="entry name" value="SHLD2_OB2"/>
</dbReference>